<reference evidence="4" key="1">
    <citation type="journal article" date="2014" name="Front. Microbiol.">
        <title>High frequency of phylogenetically diverse reductive dehalogenase-homologous genes in deep subseafloor sedimentary metagenomes.</title>
        <authorList>
            <person name="Kawai M."/>
            <person name="Futagami T."/>
            <person name="Toyoda A."/>
            <person name="Takaki Y."/>
            <person name="Nishi S."/>
            <person name="Hori S."/>
            <person name="Arai W."/>
            <person name="Tsubouchi T."/>
            <person name="Morono Y."/>
            <person name="Uchiyama I."/>
            <person name="Ito T."/>
            <person name="Fujiyama A."/>
            <person name="Inagaki F."/>
            <person name="Takami H."/>
        </authorList>
    </citation>
    <scope>NUCLEOTIDE SEQUENCE</scope>
    <source>
        <strain evidence="4">Expedition CK06-06</strain>
    </source>
</reference>
<keyword evidence="3" id="KW-0808">Transferase</keyword>
<evidence type="ECO:0008006" key="5">
    <source>
        <dbReference type="Google" id="ProtNLM"/>
    </source>
</evidence>
<dbReference type="AlphaFoldDB" id="X0V0V7"/>
<comment type="similarity">
    <text evidence="1">Belongs to the trimethylamine methyltransferase family.</text>
</comment>
<sequence>MIMEKGIVPVKGGQYKLLSEGQLKALHDATMQVLSEVGIKIMHNDALDLMKGNGCDVDYDKQVVKIPQDVLAKYVSMAPSEIRLCGRDPKYDIVLNDSDDVYVMGGAGALNYLDLDGNHKPSTMDALEDFTRLEDTLENMDIAHFLLTPQDIEQQGHEMLMFAHMLKNNTRNFYALVGGCRKGLEFELEMAAVYAGSREEVSQRPFFVAGLCVESPLSQRRGFVEELWACGEYDIPVYVESDASAGGTTPFTIAG</sequence>
<accession>X0V0V7</accession>
<keyword evidence="2" id="KW-0489">Methyltransferase</keyword>
<evidence type="ECO:0000256" key="1">
    <source>
        <dbReference type="ARBA" id="ARBA00007137"/>
    </source>
</evidence>
<dbReference type="InterPro" id="IPR010426">
    <property type="entry name" value="MTTB_MeTrfase"/>
</dbReference>
<dbReference type="Pfam" id="PF06253">
    <property type="entry name" value="MTTB"/>
    <property type="match status" value="1"/>
</dbReference>
<evidence type="ECO:0000256" key="3">
    <source>
        <dbReference type="ARBA" id="ARBA00022679"/>
    </source>
</evidence>
<dbReference type="EMBL" id="BARS01023458">
    <property type="protein sequence ID" value="GAG11734.1"/>
    <property type="molecule type" value="Genomic_DNA"/>
</dbReference>
<protein>
    <recommendedName>
        <fullName evidence="5">Trimethylamine methyltransferase</fullName>
    </recommendedName>
</protein>
<dbReference type="Gene3D" id="3.20.20.480">
    <property type="entry name" value="Trimethylamine methyltransferase-like"/>
    <property type="match status" value="1"/>
</dbReference>
<comment type="caution">
    <text evidence="4">The sequence shown here is derived from an EMBL/GenBank/DDBJ whole genome shotgun (WGS) entry which is preliminary data.</text>
</comment>
<evidence type="ECO:0000256" key="2">
    <source>
        <dbReference type="ARBA" id="ARBA00022603"/>
    </source>
</evidence>
<dbReference type="GO" id="GO:0015948">
    <property type="term" value="P:methanogenesis"/>
    <property type="evidence" value="ECO:0007669"/>
    <property type="project" value="InterPro"/>
</dbReference>
<dbReference type="GO" id="GO:0032259">
    <property type="term" value="P:methylation"/>
    <property type="evidence" value="ECO:0007669"/>
    <property type="project" value="UniProtKB-KW"/>
</dbReference>
<dbReference type="InterPro" id="IPR038601">
    <property type="entry name" value="MttB-like_sf"/>
</dbReference>
<proteinExistence type="inferred from homology"/>
<dbReference type="GO" id="GO:0008168">
    <property type="term" value="F:methyltransferase activity"/>
    <property type="evidence" value="ECO:0007669"/>
    <property type="project" value="UniProtKB-KW"/>
</dbReference>
<evidence type="ECO:0000313" key="4">
    <source>
        <dbReference type="EMBL" id="GAG11734.1"/>
    </source>
</evidence>
<gene>
    <name evidence="4" type="ORF">S01H1_37351</name>
</gene>
<organism evidence="4">
    <name type="scientific">marine sediment metagenome</name>
    <dbReference type="NCBI Taxonomy" id="412755"/>
    <lineage>
        <taxon>unclassified sequences</taxon>
        <taxon>metagenomes</taxon>
        <taxon>ecological metagenomes</taxon>
    </lineage>
</organism>
<name>X0V0V7_9ZZZZ</name>
<feature type="non-terminal residue" evidence="4">
    <location>
        <position position="255"/>
    </location>
</feature>